<name>A0A1K0G7I8_9BASI</name>
<organism evidence="3 4">
    <name type="scientific">Ustilago bromivora</name>
    <dbReference type="NCBI Taxonomy" id="307758"/>
    <lineage>
        <taxon>Eukaryota</taxon>
        <taxon>Fungi</taxon>
        <taxon>Dikarya</taxon>
        <taxon>Basidiomycota</taxon>
        <taxon>Ustilaginomycotina</taxon>
        <taxon>Ustilaginomycetes</taxon>
        <taxon>Ustilaginales</taxon>
        <taxon>Ustilaginaceae</taxon>
        <taxon>Ustilago</taxon>
    </lineage>
</organism>
<dbReference type="EMBL" id="LT558127">
    <property type="protein sequence ID" value="SAM83665.1"/>
    <property type="molecule type" value="Genomic_DNA"/>
</dbReference>
<gene>
    <name evidence="3" type="ORF">UBRO_20200</name>
</gene>
<feature type="region of interest" description="Disordered" evidence="2">
    <location>
        <begin position="48"/>
        <end position="80"/>
    </location>
</feature>
<dbReference type="OrthoDB" id="2557702at2759"/>
<protein>
    <submittedName>
        <fullName evidence="3">Uncharacterized protein</fullName>
    </submittedName>
</protein>
<accession>A0A1K0G7I8</accession>
<evidence type="ECO:0000313" key="4">
    <source>
        <dbReference type="Proteomes" id="UP000179920"/>
    </source>
</evidence>
<evidence type="ECO:0000256" key="2">
    <source>
        <dbReference type="SAM" id="MobiDB-lite"/>
    </source>
</evidence>
<feature type="compositionally biased region" description="Low complexity" evidence="2">
    <location>
        <begin position="55"/>
        <end position="64"/>
    </location>
</feature>
<dbReference type="AlphaFoldDB" id="A0A1K0G7I8"/>
<evidence type="ECO:0000256" key="1">
    <source>
        <dbReference type="SAM" id="Coils"/>
    </source>
</evidence>
<reference evidence="4" key="1">
    <citation type="submission" date="2016-04" db="EMBL/GenBank/DDBJ databases">
        <authorList>
            <person name="Guldener U."/>
            <person name="Guldener U."/>
        </authorList>
    </citation>
    <scope>NUCLEOTIDE SEQUENCE [LARGE SCALE GENOMIC DNA]</scope>
    <source>
        <strain evidence="4">UB2112</strain>
    </source>
</reference>
<sequence>MTEPDMKDRLEELQRMMERAEESIERLQTLNRAATNRYLQRLESLEALLGNNSQTEESTTEEPCTPSPAPRPQRTVYFLDQDEQSYSNYEKYASPTRPRYNPPYEGIPRDTEYDTKATGEFPSSQPKPLATPFPKFNPRDVEIFLIEADAWFMFNRVHDHKSTIHHTGPQLEESRHITNCSIYNSQVMHLVQLLVMSNISETLKVK</sequence>
<keyword evidence="1" id="KW-0175">Coiled coil</keyword>
<proteinExistence type="predicted"/>
<dbReference type="Proteomes" id="UP000179920">
    <property type="component" value="Chromosome XI"/>
</dbReference>
<evidence type="ECO:0000313" key="3">
    <source>
        <dbReference type="EMBL" id="SAM83665.1"/>
    </source>
</evidence>
<feature type="coiled-coil region" evidence="1">
    <location>
        <begin position="3"/>
        <end position="37"/>
    </location>
</feature>